<reference evidence="2 3" key="1">
    <citation type="submission" date="2021-06" db="EMBL/GenBank/DDBJ databases">
        <title>Caerostris extrusa draft genome.</title>
        <authorList>
            <person name="Kono N."/>
            <person name="Arakawa K."/>
        </authorList>
    </citation>
    <scope>NUCLEOTIDE SEQUENCE [LARGE SCALE GENOMIC DNA]</scope>
</reference>
<evidence type="ECO:0000313" key="2">
    <source>
        <dbReference type="EMBL" id="GIY14808.1"/>
    </source>
</evidence>
<protein>
    <submittedName>
        <fullName evidence="2">Uncharacterized protein</fullName>
    </submittedName>
</protein>
<dbReference type="Proteomes" id="UP001054945">
    <property type="component" value="Unassembled WGS sequence"/>
</dbReference>
<organism evidence="2 3">
    <name type="scientific">Caerostris extrusa</name>
    <name type="common">Bark spider</name>
    <name type="synonym">Caerostris bankana</name>
    <dbReference type="NCBI Taxonomy" id="172846"/>
    <lineage>
        <taxon>Eukaryota</taxon>
        <taxon>Metazoa</taxon>
        <taxon>Ecdysozoa</taxon>
        <taxon>Arthropoda</taxon>
        <taxon>Chelicerata</taxon>
        <taxon>Arachnida</taxon>
        <taxon>Araneae</taxon>
        <taxon>Araneomorphae</taxon>
        <taxon>Entelegynae</taxon>
        <taxon>Araneoidea</taxon>
        <taxon>Araneidae</taxon>
        <taxon>Caerostris</taxon>
    </lineage>
</organism>
<gene>
    <name evidence="2" type="ORF">CEXT_4341</name>
</gene>
<feature type="chain" id="PRO_5043977484" evidence="1">
    <location>
        <begin position="27"/>
        <end position="49"/>
    </location>
</feature>
<comment type="caution">
    <text evidence="2">The sequence shown here is derived from an EMBL/GenBank/DDBJ whole genome shotgun (WGS) entry which is preliminary data.</text>
</comment>
<sequence>MRSERVPIVWPKLAWSTLMLWGISRAELGNSTRNSYTLVGSLTYLLFPS</sequence>
<evidence type="ECO:0000256" key="1">
    <source>
        <dbReference type="SAM" id="SignalP"/>
    </source>
</evidence>
<keyword evidence="3" id="KW-1185">Reference proteome</keyword>
<name>A0AAV4R407_CAEEX</name>
<dbReference type="EMBL" id="BPLR01007145">
    <property type="protein sequence ID" value="GIY14808.1"/>
    <property type="molecule type" value="Genomic_DNA"/>
</dbReference>
<feature type="non-terminal residue" evidence="2">
    <location>
        <position position="49"/>
    </location>
</feature>
<feature type="signal peptide" evidence="1">
    <location>
        <begin position="1"/>
        <end position="26"/>
    </location>
</feature>
<dbReference type="AlphaFoldDB" id="A0AAV4R407"/>
<keyword evidence="1" id="KW-0732">Signal</keyword>
<accession>A0AAV4R407</accession>
<evidence type="ECO:0000313" key="3">
    <source>
        <dbReference type="Proteomes" id="UP001054945"/>
    </source>
</evidence>
<proteinExistence type="predicted"/>